<name>X0XI73_9ZZZZ</name>
<dbReference type="EMBL" id="BARS01045769">
    <property type="protein sequence ID" value="GAG36358.1"/>
    <property type="molecule type" value="Genomic_DNA"/>
</dbReference>
<accession>X0XI73</accession>
<organism evidence="1">
    <name type="scientific">marine sediment metagenome</name>
    <dbReference type="NCBI Taxonomy" id="412755"/>
    <lineage>
        <taxon>unclassified sequences</taxon>
        <taxon>metagenomes</taxon>
        <taxon>ecological metagenomes</taxon>
    </lineage>
</organism>
<evidence type="ECO:0000313" key="1">
    <source>
        <dbReference type="EMBL" id="GAG36358.1"/>
    </source>
</evidence>
<comment type="caution">
    <text evidence="1">The sequence shown here is derived from an EMBL/GenBank/DDBJ whole genome shotgun (WGS) entry which is preliminary data.</text>
</comment>
<gene>
    <name evidence="1" type="ORF">S01H1_68980</name>
</gene>
<sequence length="57" mass="6577">MTFLNPDSTEIARGAAEHFGARILWRPDHLIGNLVDINPLIEYDFLRKKRLTLTNLV</sequence>
<proteinExistence type="predicted"/>
<reference evidence="1" key="1">
    <citation type="journal article" date="2014" name="Front. Microbiol.">
        <title>High frequency of phylogenetically diverse reductive dehalogenase-homologous genes in deep subseafloor sedimentary metagenomes.</title>
        <authorList>
            <person name="Kawai M."/>
            <person name="Futagami T."/>
            <person name="Toyoda A."/>
            <person name="Takaki Y."/>
            <person name="Nishi S."/>
            <person name="Hori S."/>
            <person name="Arai W."/>
            <person name="Tsubouchi T."/>
            <person name="Morono Y."/>
            <person name="Uchiyama I."/>
            <person name="Ito T."/>
            <person name="Fujiyama A."/>
            <person name="Inagaki F."/>
            <person name="Takami H."/>
        </authorList>
    </citation>
    <scope>NUCLEOTIDE SEQUENCE</scope>
    <source>
        <strain evidence="1">Expedition CK06-06</strain>
    </source>
</reference>
<protein>
    <submittedName>
        <fullName evidence="1">Uncharacterized protein</fullName>
    </submittedName>
</protein>
<dbReference type="AlphaFoldDB" id="X0XI73"/>